<feature type="domain" description="DNA mismatch repair proteins mutS family" evidence="11">
    <location>
        <begin position="696"/>
        <end position="712"/>
    </location>
</feature>
<dbReference type="GO" id="GO:0005829">
    <property type="term" value="C:cytosol"/>
    <property type="evidence" value="ECO:0007669"/>
    <property type="project" value="TreeGrafter"/>
</dbReference>
<sequence length="859" mass="97036">MIDYTREKTSDIDLNNHTPMIQQYLSIKSSYPEILLFYRMGDFYELFYEDAKKVSELLDIALTTRGNSAGNPIPMAGIPYHALDNYLNKLMQLGESVAICEQIGETSKCRSLVERKVVRIVTPGTITDESLLPERKDNLIAAIIMNSSGYGYATLDIGSGNFIISEFNKIDIMDSEIQRTNPAELLYPEDFEELKLIKHLPVIRRRPVWEFDLDTACQQLNLHFGTRDLKGFGVEDANLAIRAAGCLIQYVKDTQKTSLPHINSIHIEHQKDIVIIDAATRRNLEITQNFSGTSENTLVSVIDKTVTPMGSRMLKRWLNMPLRNNLKIKKRQEAVLELKEISIEEVKSLLRPVGDLERILARLALYTARPRDLSGMRNALRQLPKLKLALVKVQSPLIIGLMRQLGEFSELSKLLEKAIIETPPLLIRDGAVIATGYSSELDKLRSLSEGTNEYLSLLEINERKKLGTDSLKVGFNRVHGYYIQINSNHSHLVPIHYIRSQTLKNVQRYITPELKKYENSMMTARARSLLLEKKLYNEILEFIIPYLKSLQSCSASLSEIDVLSNLAERAYTLNYCRPILKEDPCIKIINGRHPVVEQVIKEPFIANSLELSPNRRMIIITGPNMGGKSTYMRQAALIVLLACVGSYVPAEKMNIGPLDRIFTRIGAADDLALGRSTFMIEMIETANIMHNATANSLVLIDEIGRGTSTYDGLSLAWSCVEKLAKSIKAMTLFSTHYFELTKLTKTIEGVFNIHFNVIEYENNIIFMHKIQEGASNKSYGLAVAALAGIPKEIIKNASEKLRQLEYASDITKDTYHNKCIANNQLTNKNSIIQKLSDINPDLISPYQALKLIYDLKSLI</sequence>
<dbReference type="InterPro" id="IPR027417">
    <property type="entry name" value="P-loop_NTPase"/>
</dbReference>
<dbReference type="KEGG" id="icp:ICMP_120"/>
<dbReference type="HAMAP" id="MF_00096">
    <property type="entry name" value="MutS"/>
    <property type="match status" value="1"/>
</dbReference>
<dbReference type="SUPFAM" id="SSF53150">
    <property type="entry name" value="DNA repair protein MutS, domain II"/>
    <property type="match status" value="1"/>
</dbReference>
<dbReference type="Pfam" id="PF05190">
    <property type="entry name" value="MutS_IV"/>
    <property type="match status" value="1"/>
</dbReference>
<dbReference type="NCBIfam" id="TIGR01070">
    <property type="entry name" value="mutS1"/>
    <property type="match status" value="1"/>
</dbReference>
<keyword evidence="4 9" id="KW-0227">DNA damage</keyword>
<dbReference type="AlphaFoldDB" id="C5WCC6"/>
<protein>
    <recommendedName>
        <fullName evidence="2 9">DNA mismatch repair protein MutS</fullName>
    </recommendedName>
</protein>
<name>C5WCC6_9ENTR</name>
<evidence type="ECO:0000256" key="6">
    <source>
        <dbReference type="ARBA" id="ARBA00023125"/>
    </source>
</evidence>
<dbReference type="GO" id="GO:0005524">
    <property type="term" value="F:ATP binding"/>
    <property type="evidence" value="ECO:0007669"/>
    <property type="project" value="UniProtKB-UniRule"/>
</dbReference>
<dbReference type="Gene3D" id="3.40.50.300">
    <property type="entry name" value="P-loop containing nucleotide triphosphate hydrolases"/>
    <property type="match status" value="1"/>
</dbReference>
<dbReference type="FunFam" id="3.40.50.300:FF:000283">
    <property type="entry name" value="DNA mismatch repair protein MutS"/>
    <property type="match status" value="1"/>
</dbReference>
<evidence type="ECO:0000256" key="4">
    <source>
        <dbReference type="ARBA" id="ARBA00022763"/>
    </source>
</evidence>
<organism evidence="12 13">
    <name type="scientific">Candidatus Ishikawaella capsulata Mpkobe</name>
    <dbReference type="NCBI Taxonomy" id="476281"/>
    <lineage>
        <taxon>Bacteria</taxon>
        <taxon>Pseudomonadati</taxon>
        <taxon>Pseudomonadota</taxon>
        <taxon>Gammaproteobacteria</taxon>
        <taxon>Enterobacterales</taxon>
        <taxon>Enterobacteriaceae</taxon>
        <taxon>Candidatus Ishikawella</taxon>
    </lineage>
</organism>
<evidence type="ECO:0000256" key="10">
    <source>
        <dbReference type="RuleBase" id="RU003756"/>
    </source>
</evidence>
<dbReference type="Gene3D" id="1.10.1420.10">
    <property type="match status" value="2"/>
</dbReference>
<dbReference type="InterPro" id="IPR007860">
    <property type="entry name" value="DNA_mmatch_repair_MutS_con_dom"/>
</dbReference>
<comment type="function">
    <text evidence="8 9">This protein is involved in the repair of mismatches in DNA. It is possible that it carries out the mismatch recognition step. This protein has a weak ATPase activity.</text>
</comment>
<dbReference type="InterPro" id="IPR045076">
    <property type="entry name" value="MutS"/>
</dbReference>
<evidence type="ECO:0000256" key="2">
    <source>
        <dbReference type="ARBA" id="ARBA00021982"/>
    </source>
</evidence>
<dbReference type="PIRSF" id="PIRSF037677">
    <property type="entry name" value="DNA_mis_repair_Msh6"/>
    <property type="match status" value="1"/>
</dbReference>
<dbReference type="Proteomes" id="UP000061704">
    <property type="component" value="Chromosome"/>
</dbReference>
<dbReference type="PROSITE" id="PS00486">
    <property type="entry name" value="DNA_MISMATCH_REPAIR_2"/>
    <property type="match status" value="1"/>
</dbReference>
<feature type="binding site" evidence="9">
    <location>
        <begin position="622"/>
        <end position="629"/>
    </location>
    <ligand>
        <name>ATP</name>
        <dbReference type="ChEBI" id="CHEBI:30616"/>
    </ligand>
</feature>
<keyword evidence="5 9" id="KW-0067">ATP-binding</keyword>
<dbReference type="Pfam" id="PF01624">
    <property type="entry name" value="MutS_I"/>
    <property type="match status" value="1"/>
</dbReference>
<dbReference type="SMART" id="SM00533">
    <property type="entry name" value="MUTSd"/>
    <property type="match status" value="1"/>
</dbReference>
<dbReference type="InterPro" id="IPR005748">
    <property type="entry name" value="DNA_mismatch_repair_MutS"/>
</dbReference>
<gene>
    <name evidence="9 12" type="primary">mutS</name>
    <name evidence="12" type="ORF">ICMP_120</name>
</gene>
<dbReference type="HOGENOM" id="CLU_002472_4_0_6"/>
<dbReference type="GO" id="GO:0006298">
    <property type="term" value="P:mismatch repair"/>
    <property type="evidence" value="ECO:0007669"/>
    <property type="project" value="UniProtKB-UniRule"/>
</dbReference>
<dbReference type="GO" id="GO:0030983">
    <property type="term" value="F:mismatched DNA binding"/>
    <property type="evidence" value="ECO:0007669"/>
    <property type="project" value="InterPro"/>
</dbReference>
<dbReference type="Pfam" id="PF00488">
    <property type="entry name" value="MutS_V"/>
    <property type="match status" value="1"/>
</dbReference>
<dbReference type="Gene3D" id="3.40.1170.10">
    <property type="entry name" value="DNA repair protein MutS, domain I"/>
    <property type="match status" value="1"/>
</dbReference>
<dbReference type="InterPro" id="IPR036678">
    <property type="entry name" value="MutS_con_dom_sf"/>
</dbReference>
<dbReference type="GO" id="GO:0003684">
    <property type="term" value="F:damaged DNA binding"/>
    <property type="evidence" value="ECO:0007669"/>
    <property type="project" value="UniProtKB-UniRule"/>
</dbReference>
<dbReference type="FunFam" id="1.10.1420.10:FF:000002">
    <property type="entry name" value="DNA mismatch repair protein MutS"/>
    <property type="match status" value="1"/>
</dbReference>
<dbReference type="EMBL" id="AP010872">
    <property type="protein sequence ID" value="BAH82982.1"/>
    <property type="molecule type" value="Genomic_DNA"/>
</dbReference>
<evidence type="ECO:0000256" key="9">
    <source>
        <dbReference type="HAMAP-Rule" id="MF_00096"/>
    </source>
</evidence>
<evidence type="ECO:0000256" key="8">
    <source>
        <dbReference type="ARBA" id="ARBA00024647"/>
    </source>
</evidence>
<evidence type="ECO:0000256" key="5">
    <source>
        <dbReference type="ARBA" id="ARBA00022840"/>
    </source>
</evidence>
<dbReference type="PANTHER" id="PTHR11361">
    <property type="entry name" value="DNA MISMATCH REPAIR PROTEIN MUTS FAMILY MEMBER"/>
    <property type="match status" value="1"/>
</dbReference>
<comment type="similarity">
    <text evidence="1 9 10">Belongs to the DNA mismatch repair MutS family.</text>
</comment>
<dbReference type="InterPro" id="IPR007696">
    <property type="entry name" value="DNA_mismatch_repair_MutS_core"/>
</dbReference>
<dbReference type="GO" id="GO:0140664">
    <property type="term" value="F:ATP-dependent DNA damage sensor activity"/>
    <property type="evidence" value="ECO:0007669"/>
    <property type="project" value="InterPro"/>
</dbReference>
<evidence type="ECO:0000256" key="1">
    <source>
        <dbReference type="ARBA" id="ARBA00006271"/>
    </source>
</evidence>
<dbReference type="SMART" id="SM00534">
    <property type="entry name" value="MUTSac"/>
    <property type="match status" value="1"/>
</dbReference>
<accession>C5WCC6</accession>
<evidence type="ECO:0000259" key="11">
    <source>
        <dbReference type="PROSITE" id="PS00486"/>
    </source>
</evidence>
<dbReference type="Pfam" id="PF05188">
    <property type="entry name" value="MutS_II"/>
    <property type="match status" value="1"/>
</dbReference>
<keyword evidence="7 9" id="KW-0234">DNA repair</keyword>
<evidence type="ECO:0000256" key="3">
    <source>
        <dbReference type="ARBA" id="ARBA00022741"/>
    </source>
</evidence>
<dbReference type="SUPFAM" id="SSF52540">
    <property type="entry name" value="P-loop containing nucleoside triphosphate hydrolases"/>
    <property type="match status" value="1"/>
</dbReference>
<dbReference type="InterPro" id="IPR016151">
    <property type="entry name" value="DNA_mismatch_repair_MutS_N"/>
</dbReference>
<keyword evidence="13" id="KW-1185">Reference proteome</keyword>
<reference evidence="12 13" key="1">
    <citation type="journal article" date="2011" name="Genome Biol. Evol.">
        <title>Reductive evolution of bacterial genome in insect gut environment.</title>
        <authorList>
            <person name="Nikoh N."/>
            <person name="Hosokawa T."/>
            <person name="Ohshima K."/>
            <person name="Hattori M."/>
            <person name="Fukatsu T."/>
        </authorList>
    </citation>
    <scope>NUCLEOTIDE SEQUENCE [LARGE SCALE GENOMIC DNA]</scope>
    <source>
        <strain evidence="12 13">Mpkobe</strain>
    </source>
</reference>
<dbReference type="STRING" id="476281.ICMP_120"/>
<evidence type="ECO:0000256" key="7">
    <source>
        <dbReference type="ARBA" id="ARBA00023204"/>
    </source>
</evidence>
<dbReference type="InterPro" id="IPR007695">
    <property type="entry name" value="DNA_mismatch_repair_MutS-lik_N"/>
</dbReference>
<dbReference type="InterPro" id="IPR036187">
    <property type="entry name" value="DNA_mismatch_repair_MutS_sf"/>
</dbReference>
<proteinExistence type="inferred from homology"/>
<evidence type="ECO:0000313" key="12">
    <source>
        <dbReference type="EMBL" id="BAH82982.1"/>
    </source>
</evidence>
<dbReference type="InterPro" id="IPR017261">
    <property type="entry name" value="DNA_mismatch_repair_MutS/MSH"/>
</dbReference>
<dbReference type="NCBIfam" id="NF003810">
    <property type="entry name" value="PRK05399.1"/>
    <property type="match status" value="1"/>
</dbReference>
<dbReference type="CDD" id="cd03284">
    <property type="entry name" value="ABC_MutS1"/>
    <property type="match status" value="1"/>
</dbReference>
<dbReference type="Gene3D" id="3.30.420.110">
    <property type="entry name" value="MutS, connector domain"/>
    <property type="match status" value="1"/>
</dbReference>
<dbReference type="Pfam" id="PF05192">
    <property type="entry name" value="MutS_III"/>
    <property type="match status" value="1"/>
</dbReference>
<dbReference type="FunFam" id="3.40.1170.10:FF:000001">
    <property type="entry name" value="DNA mismatch repair protein MutS"/>
    <property type="match status" value="1"/>
</dbReference>
<dbReference type="InterPro" id="IPR000432">
    <property type="entry name" value="DNA_mismatch_repair_MutS_C"/>
</dbReference>
<keyword evidence="6 9" id="KW-0238">DNA-binding</keyword>
<dbReference type="Gene3D" id="6.10.140.430">
    <property type="match status" value="1"/>
</dbReference>
<keyword evidence="3 9" id="KW-0547">Nucleotide-binding</keyword>
<evidence type="ECO:0000313" key="13">
    <source>
        <dbReference type="Proteomes" id="UP000061704"/>
    </source>
</evidence>
<dbReference type="SUPFAM" id="SSF48334">
    <property type="entry name" value="DNA repair protein MutS, domain III"/>
    <property type="match status" value="1"/>
</dbReference>
<dbReference type="PANTHER" id="PTHR11361:SF34">
    <property type="entry name" value="DNA MISMATCH REPAIR PROTEIN MSH1, MITOCHONDRIAL"/>
    <property type="match status" value="1"/>
</dbReference>
<dbReference type="SUPFAM" id="SSF55271">
    <property type="entry name" value="DNA repair protein MutS, domain I"/>
    <property type="match status" value="1"/>
</dbReference>
<dbReference type="InterPro" id="IPR007861">
    <property type="entry name" value="DNA_mismatch_repair_MutS_clamp"/>
</dbReference>